<protein>
    <recommendedName>
        <fullName evidence="4 18">NADH-ubiquinone oxidoreductase chain 2</fullName>
        <ecNumber evidence="3 18">7.1.1.2</ecNumber>
    </recommendedName>
</protein>
<evidence type="ECO:0000256" key="12">
    <source>
        <dbReference type="ARBA" id="ARBA00023027"/>
    </source>
</evidence>
<comment type="subunit">
    <text evidence="16">Core subunit of respiratory chain NADH dehydrogenase (Complex I) which is composed of 45 different subunits. Interacts with TMEM242.</text>
</comment>
<keyword evidence="8 18" id="KW-0999">Mitochondrion inner membrane</keyword>
<dbReference type="GeneID" id="23764676"/>
<evidence type="ECO:0000259" key="19">
    <source>
        <dbReference type="Pfam" id="PF00361"/>
    </source>
</evidence>
<dbReference type="EC" id="7.1.1.2" evidence="3 18"/>
<name>A0A0U1Z696_CYNLE</name>
<evidence type="ECO:0000259" key="20">
    <source>
        <dbReference type="Pfam" id="PF06444"/>
    </source>
</evidence>
<feature type="transmembrane region" description="Helical" evidence="18">
    <location>
        <begin position="96"/>
        <end position="115"/>
    </location>
</feature>
<keyword evidence="12 18" id="KW-0520">NAD</keyword>
<feature type="transmembrane region" description="Helical" evidence="18">
    <location>
        <begin position="57"/>
        <end position="76"/>
    </location>
</feature>
<dbReference type="PANTHER" id="PTHR46552">
    <property type="entry name" value="NADH-UBIQUINONE OXIDOREDUCTASE CHAIN 2"/>
    <property type="match status" value="1"/>
</dbReference>
<dbReference type="InterPro" id="IPR050175">
    <property type="entry name" value="Complex_I_Subunit_2"/>
</dbReference>
<keyword evidence="10 18" id="KW-0249">Electron transport</keyword>
<dbReference type="GO" id="GO:0008137">
    <property type="term" value="F:NADH dehydrogenase (ubiquinone) activity"/>
    <property type="evidence" value="ECO:0007669"/>
    <property type="project" value="UniProtKB-EC"/>
</dbReference>
<comment type="similarity">
    <text evidence="2 18">Belongs to the complex I subunit 2 family.</text>
</comment>
<feature type="transmembrane region" description="Helical" evidence="18">
    <location>
        <begin position="322"/>
        <end position="346"/>
    </location>
</feature>
<evidence type="ECO:0000256" key="3">
    <source>
        <dbReference type="ARBA" id="ARBA00012944"/>
    </source>
</evidence>
<evidence type="ECO:0000256" key="6">
    <source>
        <dbReference type="ARBA" id="ARBA00022660"/>
    </source>
</evidence>
<dbReference type="EMBL" id="KP326309">
    <property type="protein sequence ID" value="AJP09650.1"/>
    <property type="molecule type" value="Genomic_DNA"/>
</dbReference>
<dbReference type="InterPro" id="IPR010933">
    <property type="entry name" value="NADH_DH_su2_C"/>
</dbReference>
<geneLocation type="mitochondrion" evidence="21"/>
<keyword evidence="5" id="KW-0813">Transport</keyword>
<dbReference type="Pfam" id="PF00361">
    <property type="entry name" value="Proton_antipo_M"/>
    <property type="match status" value="1"/>
</dbReference>
<dbReference type="PRINTS" id="PR01436">
    <property type="entry name" value="NADHDHGNASE2"/>
</dbReference>
<feature type="transmembrane region" description="Helical" evidence="18">
    <location>
        <begin position="202"/>
        <end position="222"/>
    </location>
</feature>
<evidence type="ECO:0000256" key="2">
    <source>
        <dbReference type="ARBA" id="ARBA00007012"/>
    </source>
</evidence>
<feature type="transmembrane region" description="Helical" evidence="18">
    <location>
        <begin position="152"/>
        <end position="171"/>
    </location>
</feature>
<dbReference type="InterPro" id="IPR003917">
    <property type="entry name" value="NADH_UbQ_OxRdtase_chain2"/>
</dbReference>
<dbReference type="GO" id="GO:0005743">
    <property type="term" value="C:mitochondrial inner membrane"/>
    <property type="evidence" value="ECO:0007669"/>
    <property type="project" value="UniProtKB-SubCell"/>
</dbReference>
<evidence type="ECO:0000256" key="11">
    <source>
        <dbReference type="ARBA" id="ARBA00022989"/>
    </source>
</evidence>
<evidence type="ECO:0000256" key="15">
    <source>
        <dbReference type="ARBA" id="ARBA00023136"/>
    </source>
</evidence>
<evidence type="ECO:0000256" key="9">
    <source>
        <dbReference type="ARBA" id="ARBA00022967"/>
    </source>
</evidence>
<feature type="transmembrane region" description="Helical" evidence="18">
    <location>
        <begin position="275"/>
        <end position="293"/>
    </location>
</feature>
<gene>
    <name evidence="21" type="primary">ND2</name>
</gene>
<comment type="function">
    <text evidence="18">Core subunit of the mitochondrial membrane respiratory chain NADH dehydrogenase (Complex I) which catalyzes electron transfer from NADH through the respiratory chain, using ubiquinone as an electron acceptor. Essential for the catalytic activity and assembly of complex I.</text>
</comment>
<dbReference type="CTD" id="4536"/>
<keyword evidence="9 18" id="KW-1278">Translocase</keyword>
<sequence length="347" mass="39169">MNPLTSSAIYFTLFSGTMVTLFSSHWLLTWVGLEMSMLAIIPILIDKGNPRSTEAACKYFLIQATASMILMMGTMINFMDSGQWTLSNPYNQISSLMFTIALSMKMGLAPFHLWVPEVTQGIPLKSGLIMLTWQKIAPISIVYQIAPSMNSTLMLLMGTLSIMLGGWGGLNQTQLRKIMAYSSIAHMGWMMAIVTYNPTLTMFNLVIYIMLTINMFMLLLFYKKTTTLSLSNMWSKFPLLTPTILIVLMSLGGLPPLTGFTPKWIILKELISNNNIIFSTLMAMLALLNLYFYTRLIYSTSLTLFPSFNNTKMKWQFENMKLMPFLPTLITTSTLSLPLMPLFSLLN</sequence>
<reference evidence="21" key="1">
    <citation type="journal article" date="2015" name="Mitochondrial DNA">
        <title>The complete mitochondrial genomes of Cynomys leucurus and C. ludovicianus (Rodentia: Sciuridae).</title>
        <authorList>
            <person name="Li B."/>
            <person name="Yu D."/>
            <person name="Cheng H."/>
            <person name="Storey K.B."/>
            <person name="Zhang J."/>
        </authorList>
    </citation>
    <scope>NUCLEOTIDE SEQUENCE</scope>
</reference>
<evidence type="ECO:0000256" key="18">
    <source>
        <dbReference type="RuleBase" id="RU003403"/>
    </source>
</evidence>
<evidence type="ECO:0000256" key="13">
    <source>
        <dbReference type="ARBA" id="ARBA00023075"/>
    </source>
</evidence>
<keyword evidence="15 18" id="KW-0472">Membrane</keyword>
<evidence type="ECO:0000256" key="5">
    <source>
        <dbReference type="ARBA" id="ARBA00022448"/>
    </source>
</evidence>
<evidence type="ECO:0000256" key="4">
    <source>
        <dbReference type="ARBA" id="ARBA00021008"/>
    </source>
</evidence>
<evidence type="ECO:0000256" key="16">
    <source>
        <dbReference type="ARBA" id="ARBA00029481"/>
    </source>
</evidence>
<evidence type="ECO:0000313" key="21">
    <source>
        <dbReference type="EMBL" id="AJP09650.1"/>
    </source>
</evidence>
<evidence type="ECO:0000256" key="7">
    <source>
        <dbReference type="ARBA" id="ARBA00022692"/>
    </source>
</evidence>
<feature type="domain" description="NADH dehydrogenase subunit 2 C-terminal" evidence="20">
    <location>
        <begin position="290"/>
        <end position="343"/>
    </location>
</feature>
<dbReference type="PANTHER" id="PTHR46552:SF1">
    <property type="entry name" value="NADH-UBIQUINONE OXIDOREDUCTASE CHAIN 2"/>
    <property type="match status" value="1"/>
</dbReference>
<organism evidence="21">
    <name type="scientific">Cynomys leucurus</name>
    <name type="common">White-tailed prairie dog</name>
    <dbReference type="NCBI Taxonomy" id="99825"/>
    <lineage>
        <taxon>Eukaryota</taxon>
        <taxon>Metazoa</taxon>
        <taxon>Chordata</taxon>
        <taxon>Craniata</taxon>
        <taxon>Vertebrata</taxon>
        <taxon>Euteleostomi</taxon>
        <taxon>Mammalia</taxon>
        <taxon>Eutheria</taxon>
        <taxon>Euarchontoglires</taxon>
        <taxon>Glires</taxon>
        <taxon>Rodentia</taxon>
        <taxon>Sciuromorpha</taxon>
        <taxon>Sciuridae</taxon>
        <taxon>Xerinae</taxon>
        <taxon>Marmotini</taxon>
        <taxon>Cynomys</taxon>
    </lineage>
</organism>
<keyword evidence="6 18" id="KW-0679">Respiratory chain</keyword>
<accession>A0A0U1Z696</accession>
<feature type="domain" description="NADH:quinone oxidoreductase/Mrp antiporter transmembrane" evidence="19">
    <location>
        <begin position="23"/>
        <end position="286"/>
    </location>
</feature>
<keyword evidence="11 18" id="KW-1133">Transmembrane helix</keyword>
<feature type="transmembrane region" description="Helical" evidence="18">
    <location>
        <begin position="234"/>
        <end position="255"/>
    </location>
</feature>
<comment type="catalytic activity">
    <reaction evidence="17 18">
        <text>a ubiquinone + NADH + 5 H(+)(in) = a ubiquinol + NAD(+) + 4 H(+)(out)</text>
        <dbReference type="Rhea" id="RHEA:29091"/>
        <dbReference type="Rhea" id="RHEA-COMP:9565"/>
        <dbReference type="Rhea" id="RHEA-COMP:9566"/>
        <dbReference type="ChEBI" id="CHEBI:15378"/>
        <dbReference type="ChEBI" id="CHEBI:16389"/>
        <dbReference type="ChEBI" id="CHEBI:17976"/>
        <dbReference type="ChEBI" id="CHEBI:57540"/>
        <dbReference type="ChEBI" id="CHEBI:57945"/>
        <dbReference type="EC" id="7.1.1.2"/>
    </reaction>
</comment>
<dbReference type="InterPro" id="IPR001750">
    <property type="entry name" value="ND/Mrp_TM"/>
</dbReference>
<comment type="subcellular location">
    <subcellularLocation>
        <location evidence="1 18">Mitochondrion inner membrane</location>
        <topology evidence="1 18">Multi-pass membrane protein</topology>
    </subcellularLocation>
</comment>
<evidence type="ECO:0000256" key="1">
    <source>
        <dbReference type="ARBA" id="ARBA00004448"/>
    </source>
</evidence>
<evidence type="ECO:0000256" key="10">
    <source>
        <dbReference type="ARBA" id="ARBA00022982"/>
    </source>
</evidence>
<dbReference type="RefSeq" id="YP_009128478.1">
    <property type="nucleotide sequence ID" value="NC_026705.1"/>
</dbReference>
<keyword evidence="7 18" id="KW-0812">Transmembrane</keyword>
<proteinExistence type="inferred from homology"/>
<dbReference type="GO" id="GO:0006120">
    <property type="term" value="P:mitochondrial electron transport, NADH to ubiquinone"/>
    <property type="evidence" value="ECO:0007669"/>
    <property type="project" value="InterPro"/>
</dbReference>
<evidence type="ECO:0000256" key="8">
    <source>
        <dbReference type="ARBA" id="ARBA00022792"/>
    </source>
</evidence>
<keyword evidence="14 18" id="KW-0496">Mitochondrion</keyword>
<keyword evidence="13 18" id="KW-0830">Ubiquinone</keyword>
<evidence type="ECO:0000256" key="14">
    <source>
        <dbReference type="ARBA" id="ARBA00023128"/>
    </source>
</evidence>
<dbReference type="Pfam" id="PF06444">
    <property type="entry name" value="NADH_dehy_S2_C"/>
    <property type="match status" value="1"/>
</dbReference>
<evidence type="ECO:0000256" key="17">
    <source>
        <dbReference type="ARBA" id="ARBA00049551"/>
    </source>
</evidence>
<dbReference type="AlphaFoldDB" id="A0A0U1Z696"/>